<dbReference type="Gene3D" id="1.10.10.10">
    <property type="entry name" value="Winged helix-like DNA-binding domain superfamily/Winged helix DNA-binding domain"/>
    <property type="match status" value="1"/>
</dbReference>
<reference evidence="2 3" key="1">
    <citation type="submission" date="2014-11" db="EMBL/GenBank/DDBJ databases">
        <title>Genomics and ecophysiology of heterotrophic nitrogen fixing bacteria isolated from estuarine surface water.</title>
        <authorList>
            <person name="Bentzon-Tilia M."/>
            <person name="Severin I."/>
            <person name="Hansen L.H."/>
            <person name="Riemann L."/>
        </authorList>
    </citation>
    <scope>NUCLEOTIDE SEQUENCE [LARGE SCALE GENOMIC DNA]</scope>
    <source>
        <strain evidence="2 3">BAL398</strain>
    </source>
</reference>
<dbReference type="EMBL" id="JXXE01000202">
    <property type="protein sequence ID" value="KIZ44021.1"/>
    <property type="molecule type" value="Genomic_DNA"/>
</dbReference>
<evidence type="ECO:0000259" key="1">
    <source>
        <dbReference type="PROSITE" id="PS51063"/>
    </source>
</evidence>
<accession>A0A0D7ETN9</accession>
<dbReference type="PROSITE" id="PS51063">
    <property type="entry name" value="HTH_CRP_2"/>
    <property type="match status" value="1"/>
</dbReference>
<dbReference type="SMART" id="SM00419">
    <property type="entry name" value="HTH_CRP"/>
    <property type="match status" value="1"/>
</dbReference>
<dbReference type="Proteomes" id="UP000032515">
    <property type="component" value="Unassembled WGS sequence"/>
</dbReference>
<protein>
    <recommendedName>
        <fullName evidence="1">HTH crp-type domain-containing protein</fullName>
    </recommendedName>
</protein>
<sequence length="113" mass="12911">MPPRHWEAFANLMAQRVRDLFIRLESTATRPAQVRLAEALLKIDIGKRANGGETGQHELTQEALAMIVGVTRQTVNKILGDFERRGLVSLHYKRIEVVDRSAIQRIALPWREL</sequence>
<comment type="caution">
    <text evidence="2">The sequence shown here is derived from an EMBL/GenBank/DDBJ whole genome shotgun (WGS) entry which is preliminary data.</text>
</comment>
<dbReference type="InterPro" id="IPR036390">
    <property type="entry name" value="WH_DNA-bd_sf"/>
</dbReference>
<evidence type="ECO:0000313" key="2">
    <source>
        <dbReference type="EMBL" id="KIZ44021.1"/>
    </source>
</evidence>
<feature type="domain" description="HTH crp-type" evidence="1">
    <location>
        <begin position="30"/>
        <end position="101"/>
    </location>
</feature>
<dbReference type="Pfam" id="PF13545">
    <property type="entry name" value="HTH_Crp_2"/>
    <property type="match status" value="1"/>
</dbReference>
<dbReference type="InterPro" id="IPR012318">
    <property type="entry name" value="HTH_CRP"/>
</dbReference>
<proteinExistence type="predicted"/>
<dbReference type="AlphaFoldDB" id="A0A0D7ETN9"/>
<dbReference type="SUPFAM" id="SSF46785">
    <property type="entry name" value="Winged helix' DNA-binding domain"/>
    <property type="match status" value="1"/>
</dbReference>
<gene>
    <name evidence="2" type="ORF">OO17_10400</name>
</gene>
<dbReference type="GO" id="GO:0006355">
    <property type="term" value="P:regulation of DNA-templated transcription"/>
    <property type="evidence" value="ECO:0007669"/>
    <property type="project" value="InterPro"/>
</dbReference>
<dbReference type="InterPro" id="IPR036388">
    <property type="entry name" value="WH-like_DNA-bd_sf"/>
</dbReference>
<dbReference type="PATRIC" id="fig|1076.23.peg.1480"/>
<name>A0A0D7ETN9_RHOPL</name>
<evidence type="ECO:0000313" key="3">
    <source>
        <dbReference type="Proteomes" id="UP000032515"/>
    </source>
</evidence>
<organism evidence="2 3">
    <name type="scientific">Rhodopseudomonas palustris</name>
    <dbReference type="NCBI Taxonomy" id="1076"/>
    <lineage>
        <taxon>Bacteria</taxon>
        <taxon>Pseudomonadati</taxon>
        <taxon>Pseudomonadota</taxon>
        <taxon>Alphaproteobacteria</taxon>
        <taxon>Hyphomicrobiales</taxon>
        <taxon>Nitrobacteraceae</taxon>
        <taxon>Rhodopseudomonas</taxon>
    </lineage>
</organism>
<dbReference type="GO" id="GO:0003677">
    <property type="term" value="F:DNA binding"/>
    <property type="evidence" value="ECO:0007669"/>
    <property type="project" value="InterPro"/>
</dbReference>